<feature type="compositionally biased region" description="Low complexity" evidence="1">
    <location>
        <begin position="342"/>
        <end position="371"/>
    </location>
</feature>
<feature type="signal peptide" evidence="2">
    <location>
        <begin position="1"/>
        <end position="20"/>
    </location>
</feature>
<dbReference type="AlphaFoldDB" id="A0A9P9WBS6"/>
<dbReference type="EMBL" id="JAFIMR010000045">
    <property type="protein sequence ID" value="KAI1856247.1"/>
    <property type="molecule type" value="Genomic_DNA"/>
</dbReference>
<evidence type="ECO:0000313" key="4">
    <source>
        <dbReference type="Proteomes" id="UP000829685"/>
    </source>
</evidence>
<feature type="compositionally biased region" description="Polar residues" evidence="1">
    <location>
        <begin position="327"/>
        <end position="341"/>
    </location>
</feature>
<feature type="chain" id="PRO_5040143335" evidence="2">
    <location>
        <begin position="21"/>
        <end position="394"/>
    </location>
</feature>
<feature type="region of interest" description="Disordered" evidence="1">
    <location>
        <begin position="327"/>
        <end position="371"/>
    </location>
</feature>
<sequence length="394" mass="39660">MKVLKMLHVATVLAVAGVAAANGGDGKVMATTDSLELTTSSPVVTFWTPCPTGTSMCTYNPTTATQAAQASDLHAPVQAIERDGGSMTSPVVTFWTPCPTGTSMCTYNPSMVTTPTDSGAVHATAHAGIAQREAETTTTPVVTFWTPCPTGTSMCTYNPTTTDDSHIRTGRVVERAAEETTTSPVVTFWTPCPTGTSMCTYNPSTVTGKPTDAAFPRAAASLGSDSDSTYLYNNSNMGQLSKTVYTTLATITADAGSAGLTTYTGEVSVVSMAAVAPPSQSVGMTVASQGSMTTAVTGMAVSMPYGAAPITAWSSLTTQMAPSGAANSTGLPDLKNGTTVRTSTGTAVPATSSTATSEVATPSATASTAGAAPTTAKQAMGALVGLAGALAFVL</sequence>
<keyword evidence="4" id="KW-1185">Reference proteome</keyword>
<keyword evidence="2" id="KW-0732">Signal</keyword>
<dbReference type="Proteomes" id="UP000829685">
    <property type="component" value="Unassembled WGS sequence"/>
</dbReference>
<name>A0A9P9WBS6_9PEZI</name>
<comment type="caution">
    <text evidence="3">The sequence shown here is derived from an EMBL/GenBank/DDBJ whole genome shotgun (WGS) entry which is preliminary data.</text>
</comment>
<proteinExistence type="predicted"/>
<reference evidence="3" key="1">
    <citation type="submission" date="2021-03" db="EMBL/GenBank/DDBJ databases">
        <title>Revisited historic fungal species revealed as producer of novel bioactive compounds through whole genome sequencing and comparative genomics.</title>
        <authorList>
            <person name="Vignolle G.A."/>
            <person name="Hochenegger N."/>
            <person name="Mach R.L."/>
            <person name="Mach-Aigner A.R."/>
            <person name="Javad Rahimi M."/>
            <person name="Salim K.A."/>
            <person name="Chan C.M."/>
            <person name="Lim L.B.L."/>
            <person name="Cai F."/>
            <person name="Druzhinina I.S."/>
            <person name="U'Ren J.M."/>
            <person name="Derntl C."/>
        </authorList>
    </citation>
    <scope>NUCLEOTIDE SEQUENCE</scope>
    <source>
        <strain evidence="3">TUCIM 5799</strain>
    </source>
</reference>
<evidence type="ECO:0000256" key="1">
    <source>
        <dbReference type="SAM" id="MobiDB-lite"/>
    </source>
</evidence>
<gene>
    <name evidence="3" type="ORF">JX265_011759</name>
</gene>
<evidence type="ECO:0000313" key="3">
    <source>
        <dbReference type="EMBL" id="KAI1856247.1"/>
    </source>
</evidence>
<organism evidence="3 4">
    <name type="scientific">Neoarthrinium moseri</name>
    <dbReference type="NCBI Taxonomy" id="1658444"/>
    <lineage>
        <taxon>Eukaryota</taxon>
        <taxon>Fungi</taxon>
        <taxon>Dikarya</taxon>
        <taxon>Ascomycota</taxon>
        <taxon>Pezizomycotina</taxon>
        <taxon>Sordariomycetes</taxon>
        <taxon>Xylariomycetidae</taxon>
        <taxon>Amphisphaeriales</taxon>
        <taxon>Apiosporaceae</taxon>
        <taxon>Neoarthrinium</taxon>
    </lineage>
</organism>
<evidence type="ECO:0000256" key="2">
    <source>
        <dbReference type="SAM" id="SignalP"/>
    </source>
</evidence>
<protein>
    <submittedName>
        <fullName evidence="3">Uncharacterized protein</fullName>
    </submittedName>
</protein>
<accession>A0A9P9WBS6</accession>